<evidence type="ECO:0008006" key="4">
    <source>
        <dbReference type="Google" id="ProtNLM"/>
    </source>
</evidence>
<sequence length="150" mass="16428">MAGVRAKVVIAVSVAALLFYFVFLGRLGYELIRTGEWAGVLLGIALFLLPLVGLWAVVRELLFGLATERLGRELAQRGELPVDDLERTAAGRIDRAAGSRAWEEARTEVEASPQDAGAWYRLAMAYDAAGDRRRGRAAARHAVRLHRSPS</sequence>
<keyword evidence="1" id="KW-0812">Transmembrane</keyword>
<keyword evidence="1" id="KW-0472">Membrane</keyword>
<evidence type="ECO:0000313" key="3">
    <source>
        <dbReference type="Proteomes" id="UP001566476"/>
    </source>
</evidence>
<reference evidence="2 3" key="1">
    <citation type="submission" date="2024-07" db="EMBL/GenBank/DDBJ databases">
        <authorList>
            <person name="Thanompreechachai J."/>
            <person name="Duangmal K."/>
        </authorList>
    </citation>
    <scope>NUCLEOTIDE SEQUENCE [LARGE SCALE GENOMIC DNA]</scope>
    <source>
        <strain evidence="2 3">TBRC 1896</strain>
    </source>
</reference>
<dbReference type="Proteomes" id="UP001566476">
    <property type="component" value="Unassembled WGS sequence"/>
</dbReference>
<organism evidence="2 3">
    <name type="scientific">Kineococcus mangrovi</name>
    <dbReference type="NCBI Taxonomy" id="1660183"/>
    <lineage>
        <taxon>Bacteria</taxon>
        <taxon>Bacillati</taxon>
        <taxon>Actinomycetota</taxon>
        <taxon>Actinomycetes</taxon>
        <taxon>Kineosporiales</taxon>
        <taxon>Kineosporiaceae</taxon>
        <taxon>Kineococcus</taxon>
    </lineage>
</organism>
<name>A0ABV4I691_9ACTN</name>
<dbReference type="EMBL" id="JBGGTQ010000010">
    <property type="protein sequence ID" value="MEZ0494207.1"/>
    <property type="molecule type" value="Genomic_DNA"/>
</dbReference>
<feature type="transmembrane region" description="Helical" evidence="1">
    <location>
        <begin position="6"/>
        <end position="25"/>
    </location>
</feature>
<feature type="transmembrane region" description="Helical" evidence="1">
    <location>
        <begin position="37"/>
        <end position="58"/>
    </location>
</feature>
<comment type="caution">
    <text evidence="2">The sequence shown here is derived from an EMBL/GenBank/DDBJ whole genome shotgun (WGS) entry which is preliminary data.</text>
</comment>
<protein>
    <recommendedName>
        <fullName evidence="4">Tetratricopeptide repeat protein</fullName>
    </recommendedName>
</protein>
<evidence type="ECO:0000256" key="1">
    <source>
        <dbReference type="SAM" id="Phobius"/>
    </source>
</evidence>
<gene>
    <name evidence="2" type="ORF">AB2L28_18375</name>
</gene>
<proteinExistence type="predicted"/>
<dbReference type="RefSeq" id="WP_370720442.1">
    <property type="nucleotide sequence ID" value="NZ_JBGGTQ010000010.1"/>
</dbReference>
<accession>A0ABV4I691</accession>
<dbReference type="InterPro" id="IPR011990">
    <property type="entry name" value="TPR-like_helical_dom_sf"/>
</dbReference>
<evidence type="ECO:0000313" key="2">
    <source>
        <dbReference type="EMBL" id="MEZ0494207.1"/>
    </source>
</evidence>
<keyword evidence="3" id="KW-1185">Reference proteome</keyword>
<dbReference type="Gene3D" id="1.25.40.10">
    <property type="entry name" value="Tetratricopeptide repeat domain"/>
    <property type="match status" value="1"/>
</dbReference>
<keyword evidence="1" id="KW-1133">Transmembrane helix</keyword>